<feature type="signal peptide" evidence="3">
    <location>
        <begin position="1"/>
        <end position="26"/>
    </location>
</feature>
<proteinExistence type="predicted"/>
<evidence type="ECO:0000256" key="3">
    <source>
        <dbReference type="SAM" id="SignalP"/>
    </source>
</evidence>
<keyword evidence="3" id="KW-0732">Signal</keyword>
<gene>
    <name evidence="5" type="ORF">PUP29_00075</name>
</gene>
<reference evidence="5" key="1">
    <citation type="submission" date="2023-02" db="EMBL/GenBank/DDBJ databases">
        <title>Gut commensal Christensenella minuta modulates host metabolism via a new class of secondary bile acids.</title>
        <authorList>
            <person name="Liu C."/>
        </authorList>
    </citation>
    <scope>NUCLEOTIDE SEQUENCE</scope>
    <source>
        <strain evidence="5">CA70</strain>
    </source>
</reference>
<dbReference type="InterPro" id="IPR025376">
    <property type="entry name" value="CD1107-like_dom"/>
</dbReference>
<evidence type="ECO:0000313" key="5">
    <source>
        <dbReference type="EMBL" id="XCC62376.1"/>
    </source>
</evidence>
<dbReference type="Pfam" id="PF14283">
    <property type="entry name" value="CD1107-like"/>
    <property type="match status" value="1"/>
</dbReference>
<name>A0AAU8A960_9FIRM</name>
<dbReference type="RefSeq" id="WP_079545301.1">
    <property type="nucleotide sequence ID" value="NZ_CP117826.1"/>
</dbReference>
<evidence type="ECO:0000256" key="1">
    <source>
        <dbReference type="SAM" id="MobiDB-lite"/>
    </source>
</evidence>
<dbReference type="EMBL" id="CP117826">
    <property type="protein sequence ID" value="XCC62376.1"/>
    <property type="molecule type" value="Genomic_DNA"/>
</dbReference>
<protein>
    <submittedName>
        <fullName evidence="5">DUF4366 domain-containing protein</fullName>
    </submittedName>
</protein>
<accession>A0AAU8A960</accession>
<feature type="domain" description="Mobile element protein CD1107-like" evidence="4">
    <location>
        <begin position="65"/>
        <end position="190"/>
    </location>
</feature>
<dbReference type="AlphaFoldDB" id="A0AAU8A960"/>
<feature type="compositionally biased region" description="Low complexity" evidence="1">
    <location>
        <begin position="35"/>
        <end position="58"/>
    </location>
</feature>
<feature type="region of interest" description="Disordered" evidence="1">
    <location>
        <begin position="192"/>
        <end position="241"/>
    </location>
</feature>
<keyword evidence="2" id="KW-0812">Transmembrane</keyword>
<feature type="transmembrane region" description="Helical" evidence="2">
    <location>
        <begin position="162"/>
        <end position="183"/>
    </location>
</feature>
<organism evidence="5">
    <name type="scientific">Christensenella massiliensis</name>
    <dbReference type="NCBI Taxonomy" id="1805714"/>
    <lineage>
        <taxon>Bacteria</taxon>
        <taxon>Bacillati</taxon>
        <taxon>Bacillota</taxon>
        <taxon>Clostridia</taxon>
        <taxon>Christensenellales</taxon>
        <taxon>Christensenellaceae</taxon>
        <taxon>Christensenella</taxon>
    </lineage>
</organism>
<feature type="region of interest" description="Disordered" evidence="1">
    <location>
        <begin position="138"/>
        <end position="158"/>
    </location>
</feature>
<feature type="chain" id="PRO_5043582898" evidence="3">
    <location>
        <begin position="27"/>
        <end position="241"/>
    </location>
</feature>
<keyword evidence="2" id="KW-0472">Membrane</keyword>
<feature type="compositionally biased region" description="Acidic residues" evidence="1">
    <location>
        <begin position="194"/>
        <end position="241"/>
    </location>
</feature>
<sequence>MKKSRAAAICAAFALSMSLLCTVAFAVEEPKEPHTPAIATTEEPTAAPDSAEAAETPESGMAAPPVGTGTVIETATEEDGREFYTITTPENNVFYLVIDRSRQTENVYFLDAVTEKDLLALAEKSGESIAETEATALEAETQPPAPQEPQAEQEAAEEQSGVPVNLIVVLAAAAAFGIGAWYFKVYRKRREATETQDEYEADSLPEQEPYEQDYEEYGEEPDDAPPWDEDETDGEDEEENE</sequence>
<evidence type="ECO:0000256" key="2">
    <source>
        <dbReference type="SAM" id="Phobius"/>
    </source>
</evidence>
<feature type="region of interest" description="Disordered" evidence="1">
    <location>
        <begin position="34"/>
        <end position="68"/>
    </location>
</feature>
<keyword evidence="2" id="KW-1133">Transmembrane helix</keyword>
<evidence type="ECO:0000259" key="4">
    <source>
        <dbReference type="Pfam" id="PF14283"/>
    </source>
</evidence>
<feature type="compositionally biased region" description="Low complexity" evidence="1">
    <location>
        <begin position="138"/>
        <end position="153"/>
    </location>
</feature>